<accession>A0ACC3A2D5</accession>
<protein>
    <submittedName>
        <fullName evidence="1">Uncharacterized protein</fullName>
    </submittedName>
</protein>
<evidence type="ECO:0000313" key="2">
    <source>
        <dbReference type="Proteomes" id="UP001172386"/>
    </source>
</evidence>
<organism evidence="1 2">
    <name type="scientific">Neophaeococcomyces mojaviensis</name>
    <dbReference type="NCBI Taxonomy" id="3383035"/>
    <lineage>
        <taxon>Eukaryota</taxon>
        <taxon>Fungi</taxon>
        <taxon>Dikarya</taxon>
        <taxon>Ascomycota</taxon>
        <taxon>Pezizomycotina</taxon>
        <taxon>Eurotiomycetes</taxon>
        <taxon>Chaetothyriomycetidae</taxon>
        <taxon>Chaetothyriales</taxon>
        <taxon>Chaetothyriales incertae sedis</taxon>
        <taxon>Neophaeococcomyces</taxon>
    </lineage>
</organism>
<reference evidence="1" key="1">
    <citation type="submission" date="2022-10" db="EMBL/GenBank/DDBJ databases">
        <title>Culturing micro-colonial fungi from biological soil crusts in the Mojave desert and describing Neophaeococcomyces mojavensis, and introducing the new genera and species Taxawa tesnikishii.</title>
        <authorList>
            <person name="Kurbessoian T."/>
            <person name="Stajich J.E."/>
        </authorList>
    </citation>
    <scope>NUCLEOTIDE SEQUENCE</scope>
    <source>
        <strain evidence="1">JES_112</strain>
    </source>
</reference>
<dbReference type="Proteomes" id="UP001172386">
    <property type="component" value="Unassembled WGS sequence"/>
</dbReference>
<gene>
    <name evidence="1" type="ORF">H2198_006881</name>
</gene>
<keyword evidence="2" id="KW-1185">Reference proteome</keyword>
<evidence type="ECO:0000313" key="1">
    <source>
        <dbReference type="EMBL" id="KAJ9654026.1"/>
    </source>
</evidence>
<name>A0ACC3A2D5_9EURO</name>
<sequence>MSKENDRRAWMPLGKFKICPICLWRQHIYRSKGRNASHYNGADICTECKIPLRVLVEEGPPPSRPNTTQLINTGIPKPLAQIPTGEAYGVPDAAKPKSSKRKHVAEDLPAHSQSTLVVQPVKRTKIEKAAWCFRCKAVNHDPSTCTGAPDQGWRKVVDIDLGWHKFWHISDDKLAMVAKMEPKTTKQLMDHIQILISRLTMFIQFSEARDKILKAFKESSLYMSMIFGAEDPQGDGHVFEKLYTRANRSDYSLMQKVVATIYKIWKEQVTVFFGQRPSSFKSNKVWNQEISRRLSTQADKIRLKEDAVSAFKSTLNHASAVYTKDMDKIQKECFIFLHRDMDLAQMRILFLPTLYMHLIFDVTSEDSWLPLFDIPDVYDQPSTYQDANNCMQVDIQLLEIMDAIWTDQEAAQNTAETLDVKMTAGDDEDLHVHLEEVMGFLRATAEQFGGSLPPTSSLQHEVLPGDDAGQDPDHQPDDNNHEDSQLSDISLGSNDIEMSETLKSLAIEKRRLGNLMRLMSQD</sequence>
<dbReference type="EMBL" id="JAPDRQ010000134">
    <property type="protein sequence ID" value="KAJ9654026.1"/>
    <property type="molecule type" value="Genomic_DNA"/>
</dbReference>
<comment type="caution">
    <text evidence="1">The sequence shown here is derived from an EMBL/GenBank/DDBJ whole genome shotgun (WGS) entry which is preliminary data.</text>
</comment>
<proteinExistence type="predicted"/>